<dbReference type="PANTHER" id="PTHR43236">
    <property type="entry name" value="ANTITOXIN HIGA1"/>
    <property type="match status" value="1"/>
</dbReference>
<name>A0AB37USD0_9CYAN</name>
<dbReference type="Proteomes" id="UP000282574">
    <property type="component" value="Unassembled WGS sequence"/>
</dbReference>
<dbReference type="Gene3D" id="1.10.10.2910">
    <property type="match status" value="1"/>
</dbReference>
<dbReference type="AlphaFoldDB" id="A0AB37USD0"/>
<sequence length="211" mass="23896">MKVIKPYQSMSKKEIEHRALDVLQRVQAKRKRPLKFPLDAGHLAESLGLDMDCGKIAPDEQGTIAAMILPTERKIIMNESSLNLPKGFEESSIAHEIGHWELHIDKNAISKFVELQNSGLETAVEPFLCRNVNAQQGIEKQAQYFASCLLMPQFKIEDVKRGRDLTKWKHLYAMKDELGVTISNLTHRLQDLGLIYIPKDSKQIYLGKAGS</sequence>
<dbReference type="RefSeq" id="WP_106166722.1">
    <property type="nucleotide sequence ID" value="NZ_JAVKZF010000006.1"/>
</dbReference>
<organism evidence="2 3">
    <name type="scientific">Chroococcidiopsis cubana SAG 39.79</name>
    <dbReference type="NCBI Taxonomy" id="388085"/>
    <lineage>
        <taxon>Bacteria</taxon>
        <taxon>Bacillati</taxon>
        <taxon>Cyanobacteriota</taxon>
        <taxon>Cyanophyceae</taxon>
        <taxon>Chroococcidiopsidales</taxon>
        <taxon>Chroococcidiopsidaceae</taxon>
        <taxon>Chroococcidiopsis</taxon>
    </lineage>
</organism>
<proteinExistence type="predicted"/>
<dbReference type="InterPro" id="IPR052345">
    <property type="entry name" value="Rad_response_metalloprotease"/>
</dbReference>
<keyword evidence="3" id="KW-1185">Reference proteome</keyword>
<evidence type="ECO:0000259" key="1">
    <source>
        <dbReference type="Pfam" id="PF06114"/>
    </source>
</evidence>
<protein>
    <recommendedName>
        <fullName evidence="1">IrrE N-terminal-like domain-containing protein</fullName>
    </recommendedName>
</protein>
<dbReference type="PANTHER" id="PTHR43236:SF1">
    <property type="entry name" value="BLL7220 PROTEIN"/>
    <property type="match status" value="1"/>
</dbReference>
<accession>A0AB37USD0</accession>
<dbReference type="InterPro" id="IPR010359">
    <property type="entry name" value="IrrE_HExxH"/>
</dbReference>
<comment type="caution">
    <text evidence="2">The sequence shown here is derived from an EMBL/GenBank/DDBJ whole genome shotgun (WGS) entry which is preliminary data.</text>
</comment>
<dbReference type="Pfam" id="PF06114">
    <property type="entry name" value="Peptidase_M78"/>
    <property type="match status" value="1"/>
</dbReference>
<dbReference type="EMBL" id="RSCK01000002">
    <property type="protein sequence ID" value="RUT14312.1"/>
    <property type="molecule type" value="Genomic_DNA"/>
</dbReference>
<gene>
    <name evidence="2" type="ORF">DSM107010_03430</name>
</gene>
<evidence type="ECO:0000313" key="2">
    <source>
        <dbReference type="EMBL" id="RUT14312.1"/>
    </source>
</evidence>
<reference evidence="2 3" key="1">
    <citation type="journal article" date="2019" name="Genome Biol. Evol.">
        <title>Day and night: Metabolic profiles and evolutionary relationships of six axenic non-marine cyanobacteria.</title>
        <authorList>
            <person name="Will S.E."/>
            <person name="Henke P."/>
            <person name="Boedeker C."/>
            <person name="Huang S."/>
            <person name="Brinkmann H."/>
            <person name="Rohde M."/>
            <person name="Jarek M."/>
            <person name="Friedl T."/>
            <person name="Seufert S."/>
            <person name="Schumacher M."/>
            <person name="Overmann J."/>
            <person name="Neumann-Schaal M."/>
            <person name="Petersen J."/>
        </authorList>
    </citation>
    <scope>NUCLEOTIDE SEQUENCE [LARGE SCALE GENOMIC DNA]</scope>
    <source>
        <strain evidence="2 3">SAG 39.79</strain>
    </source>
</reference>
<evidence type="ECO:0000313" key="3">
    <source>
        <dbReference type="Proteomes" id="UP000282574"/>
    </source>
</evidence>
<feature type="domain" description="IrrE N-terminal-like" evidence="1">
    <location>
        <begin position="84"/>
        <end position="189"/>
    </location>
</feature>